<dbReference type="InterPro" id="IPR043129">
    <property type="entry name" value="ATPase_NBD"/>
</dbReference>
<dbReference type="CDD" id="cd24121">
    <property type="entry name" value="ASKHA_NBD_FGGY_BaEryA-like"/>
    <property type="match status" value="1"/>
</dbReference>
<dbReference type="PANTHER" id="PTHR43095:SF5">
    <property type="entry name" value="XYLULOSE KINASE"/>
    <property type="match status" value="1"/>
</dbReference>
<dbReference type="Pfam" id="PF02782">
    <property type="entry name" value="FGGY_C"/>
    <property type="match status" value="1"/>
</dbReference>
<evidence type="ECO:0000256" key="1">
    <source>
        <dbReference type="ARBA" id="ARBA00009156"/>
    </source>
</evidence>
<dbReference type="Gene3D" id="3.30.420.40">
    <property type="match status" value="2"/>
</dbReference>
<sequence>MKDLLIGIDAGTSVIKSVAFDLSGRQLAMASVTNSFVTLEGGGAEQDLDQTWRDMVQTVRELATKIPDLARRIAAVAITGQGDGTWLIDGDGMPVGRAWLWLDARAGHLVDEMRCDARDRTRFEITGTGLNACQQGAQLSWLKRNSPEILERAATAFHCKDWLYFKMTGERATDPSEGTFTFGDFRSRSYSDAVLDILDLTTHQRLLPPMLEGTTDHHPLSASAAGETGLLEGTPVVLGYVDMVSTALGAGLYDPSGNLGCTVIGSTGIHTRLACTADDIVLNDNASGYTIAMPVPGAYAQLQSNMAATLNIDWLLGLARDVLTASGAKPSRDELLKALDAWVEGSEPGSLVYQPYISLAGERGPFVDPDARAGFIGLSVKHGFGDLARAVLEGLAFAARDCYEAMGTMPGEIRLSGGAARSPSLRRIIAAVTRAQVRTSSRQEAGAAGAAMMAAVRLGVYRSMDDCCSEWVTPLLGECDTYDEALSHTYDALFPSFVAARQALRPVWKGMAHRTGAKS</sequence>
<keyword evidence="3 4" id="KW-0418">Kinase</keyword>
<dbReference type="EMBL" id="JAMYQB010000010">
    <property type="protein sequence ID" value="MER9405228.1"/>
    <property type="molecule type" value="Genomic_DNA"/>
</dbReference>
<dbReference type="InterPro" id="IPR018485">
    <property type="entry name" value="FGGY_C"/>
</dbReference>
<accession>A0ABV1YZS4</accession>
<evidence type="ECO:0000256" key="4">
    <source>
        <dbReference type="RuleBase" id="RU003733"/>
    </source>
</evidence>
<dbReference type="InterPro" id="IPR018483">
    <property type="entry name" value="Carb_kinase_FGGY_CS"/>
</dbReference>
<comment type="caution">
    <text evidence="7">The sequence shown here is derived from an EMBL/GenBank/DDBJ whole genome shotgun (WGS) entry which is preliminary data.</text>
</comment>
<gene>
    <name evidence="7" type="ORF">NKI36_14375</name>
</gene>
<dbReference type="SUPFAM" id="SSF53067">
    <property type="entry name" value="Actin-like ATPase domain"/>
    <property type="match status" value="2"/>
</dbReference>
<evidence type="ECO:0000256" key="2">
    <source>
        <dbReference type="ARBA" id="ARBA00022679"/>
    </source>
</evidence>
<evidence type="ECO:0000259" key="6">
    <source>
        <dbReference type="Pfam" id="PF02782"/>
    </source>
</evidence>
<feature type="domain" description="Carbohydrate kinase FGGY N-terminal" evidence="5">
    <location>
        <begin position="5"/>
        <end position="249"/>
    </location>
</feature>
<dbReference type="InterPro" id="IPR050406">
    <property type="entry name" value="FGGY_Carb_Kinase"/>
</dbReference>
<comment type="similarity">
    <text evidence="1 4">Belongs to the FGGY kinase family.</text>
</comment>
<dbReference type="GO" id="GO:0016301">
    <property type="term" value="F:kinase activity"/>
    <property type="evidence" value="ECO:0007669"/>
    <property type="project" value="UniProtKB-KW"/>
</dbReference>
<keyword evidence="2 4" id="KW-0808">Transferase</keyword>
<dbReference type="InterPro" id="IPR018484">
    <property type="entry name" value="FGGY_N"/>
</dbReference>
<evidence type="ECO:0000313" key="7">
    <source>
        <dbReference type="EMBL" id="MER9405228.1"/>
    </source>
</evidence>
<protein>
    <submittedName>
        <fullName evidence="7">Carbohydrate kinase</fullName>
    </submittedName>
</protein>
<evidence type="ECO:0000313" key="8">
    <source>
        <dbReference type="Proteomes" id="UP001433071"/>
    </source>
</evidence>
<evidence type="ECO:0000256" key="3">
    <source>
        <dbReference type="ARBA" id="ARBA00022777"/>
    </source>
</evidence>
<dbReference type="PANTHER" id="PTHR43095">
    <property type="entry name" value="SUGAR KINASE"/>
    <property type="match status" value="1"/>
</dbReference>
<keyword evidence="8" id="KW-1185">Reference proteome</keyword>
<dbReference type="PIRSF" id="PIRSF000538">
    <property type="entry name" value="GlpK"/>
    <property type="match status" value="1"/>
</dbReference>
<dbReference type="InterPro" id="IPR000577">
    <property type="entry name" value="Carb_kinase_FGGY"/>
</dbReference>
<name>A0ABV1YZS4_9HYPH</name>
<dbReference type="Proteomes" id="UP001433071">
    <property type="component" value="Unassembled WGS sequence"/>
</dbReference>
<dbReference type="RefSeq" id="WP_352558304.1">
    <property type="nucleotide sequence ID" value="NZ_JAMYQB010000010.1"/>
</dbReference>
<dbReference type="Pfam" id="PF00370">
    <property type="entry name" value="FGGY_N"/>
    <property type="match status" value="1"/>
</dbReference>
<proteinExistence type="inferred from homology"/>
<reference evidence="7 8" key="1">
    <citation type="journal article" date="2024" name="Proc. Natl. Acad. Sci. U.S.A.">
        <title>The evolutionary genomics of adaptation to stress in wild rhizobium bacteria.</title>
        <authorList>
            <person name="Kehlet-Delgado H."/>
            <person name="Montoya A.P."/>
            <person name="Jensen K.T."/>
            <person name="Wendlandt C.E."/>
            <person name="Dexheimer C."/>
            <person name="Roberts M."/>
            <person name="Torres Martinez L."/>
            <person name="Friesen M.L."/>
            <person name="Griffitts J.S."/>
            <person name="Porter S.S."/>
        </authorList>
    </citation>
    <scope>NUCLEOTIDE SEQUENCE [LARGE SCALE GENOMIC DNA]</scope>
    <source>
        <strain evidence="7 8">M0641</strain>
    </source>
</reference>
<dbReference type="PROSITE" id="PS00445">
    <property type="entry name" value="FGGY_KINASES_2"/>
    <property type="match status" value="1"/>
</dbReference>
<organism evidence="7 8">
    <name type="scientific">Mesorhizobium caraganae</name>
    <dbReference type="NCBI Taxonomy" id="483206"/>
    <lineage>
        <taxon>Bacteria</taxon>
        <taxon>Pseudomonadati</taxon>
        <taxon>Pseudomonadota</taxon>
        <taxon>Alphaproteobacteria</taxon>
        <taxon>Hyphomicrobiales</taxon>
        <taxon>Phyllobacteriaceae</taxon>
        <taxon>Mesorhizobium</taxon>
    </lineage>
</organism>
<evidence type="ECO:0000259" key="5">
    <source>
        <dbReference type="Pfam" id="PF00370"/>
    </source>
</evidence>
<feature type="domain" description="Carbohydrate kinase FGGY C-terminal" evidence="6">
    <location>
        <begin position="295"/>
        <end position="456"/>
    </location>
</feature>